<accession>A0A1G8GQU1</accession>
<organism evidence="2 3">
    <name type="scientific">Desulfosporosinus hippei DSM 8344</name>
    <dbReference type="NCBI Taxonomy" id="1121419"/>
    <lineage>
        <taxon>Bacteria</taxon>
        <taxon>Bacillati</taxon>
        <taxon>Bacillota</taxon>
        <taxon>Clostridia</taxon>
        <taxon>Eubacteriales</taxon>
        <taxon>Desulfitobacteriaceae</taxon>
        <taxon>Desulfosporosinus</taxon>
    </lineage>
</organism>
<protein>
    <submittedName>
        <fullName evidence="2">CTP:molybdopterin cytidylyltransferase MocA</fullName>
    </submittedName>
</protein>
<dbReference type="RefSeq" id="WP_092334893.1">
    <property type="nucleotide sequence ID" value="NZ_FNCP01000023.1"/>
</dbReference>
<reference evidence="3" key="1">
    <citation type="submission" date="2016-10" db="EMBL/GenBank/DDBJ databases">
        <authorList>
            <person name="Varghese N."/>
            <person name="Submissions S."/>
        </authorList>
    </citation>
    <scope>NUCLEOTIDE SEQUENCE [LARGE SCALE GENOMIC DNA]</scope>
    <source>
        <strain evidence="3">DSM 8344</strain>
    </source>
</reference>
<dbReference type="OrthoDB" id="285216at2"/>
<dbReference type="GO" id="GO:0016779">
    <property type="term" value="F:nucleotidyltransferase activity"/>
    <property type="evidence" value="ECO:0007669"/>
    <property type="project" value="UniProtKB-KW"/>
</dbReference>
<gene>
    <name evidence="2" type="ORF">SAMN05443529_12325</name>
</gene>
<feature type="domain" description="MobA-like NTP transferase" evidence="1">
    <location>
        <begin position="5"/>
        <end position="168"/>
    </location>
</feature>
<dbReference type="AlphaFoldDB" id="A0A1G8GQU1"/>
<dbReference type="STRING" id="1121419.SAMN05443529_12325"/>
<sequence length="215" mass="24167">MKINGIILAAGLSSRMPAFKPLLKLKDKTVIEYCIDSMLRAGVNQVILVLGYRGKEVEAYLADKYAGSRLQFAYNQNYAETDMLTSIKIGVSALKPCAAFYLLPGDMPAIQTGTFRAVKEAMLRTQALVAFPTIEGQRKHPPLISWQCRDLILNFEGEGGLREVWKKLATQIATVPVDDLGCLIDTDTKEDYDKLVNYLDDQRFEFKPIIFENCF</sequence>
<dbReference type="Gene3D" id="3.90.550.10">
    <property type="entry name" value="Spore Coat Polysaccharide Biosynthesis Protein SpsA, Chain A"/>
    <property type="match status" value="1"/>
</dbReference>
<evidence type="ECO:0000313" key="3">
    <source>
        <dbReference type="Proteomes" id="UP000198656"/>
    </source>
</evidence>
<keyword evidence="2" id="KW-0808">Transferase</keyword>
<dbReference type="CDD" id="cd04182">
    <property type="entry name" value="GT_2_like_f"/>
    <property type="match status" value="1"/>
</dbReference>
<dbReference type="InterPro" id="IPR025877">
    <property type="entry name" value="MobA-like_NTP_Trfase"/>
</dbReference>
<evidence type="ECO:0000313" key="2">
    <source>
        <dbReference type="EMBL" id="SDH96736.1"/>
    </source>
</evidence>
<dbReference type="Pfam" id="PF12804">
    <property type="entry name" value="NTP_transf_3"/>
    <property type="match status" value="1"/>
</dbReference>
<name>A0A1G8GQU1_9FIRM</name>
<proteinExistence type="predicted"/>
<dbReference type="SUPFAM" id="SSF53448">
    <property type="entry name" value="Nucleotide-diphospho-sugar transferases"/>
    <property type="match status" value="1"/>
</dbReference>
<dbReference type="EMBL" id="FNCP01000023">
    <property type="protein sequence ID" value="SDH96736.1"/>
    <property type="molecule type" value="Genomic_DNA"/>
</dbReference>
<keyword evidence="3" id="KW-1185">Reference proteome</keyword>
<evidence type="ECO:0000259" key="1">
    <source>
        <dbReference type="Pfam" id="PF12804"/>
    </source>
</evidence>
<dbReference type="Proteomes" id="UP000198656">
    <property type="component" value="Unassembled WGS sequence"/>
</dbReference>
<dbReference type="PANTHER" id="PTHR43777:SF1">
    <property type="entry name" value="MOLYBDENUM COFACTOR CYTIDYLYLTRANSFERASE"/>
    <property type="match status" value="1"/>
</dbReference>
<dbReference type="PANTHER" id="PTHR43777">
    <property type="entry name" value="MOLYBDENUM COFACTOR CYTIDYLYLTRANSFERASE"/>
    <property type="match status" value="1"/>
</dbReference>
<keyword evidence="2" id="KW-0548">Nucleotidyltransferase</keyword>
<dbReference type="InterPro" id="IPR029044">
    <property type="entry name" value="Nucleotide-diphossugar_trans"/>
</dbReference>